<feature type="transmembrane region" description="Helical" evidence="1">
    <location>
        <begin position="60"/>
        <end position="80"/>
    </location>
</feature>
<dbReference type="EMBL" id="JACHGG010000001">
    <property type="protein sequence ID" value="MBB6057307.1"/>
    <property type="molecule type" value="Genomic_DNA"/>
</dbReference>
<keyword evidence="2" id="KW-0732">Signal</keyword>
<dbReference type="AlphaFoldDB" id="A0A7W9WB51"/>
<keyword evidence="1" id="KW-0812">Transmembrane</keyword>
<keyword evidence="1" id="KW-0472">Membrane</keyword>
<protein>
    <submittedName>
        <fullName evidence="3">TctA family transporter</fullName>
    </submittedName>
</protein>
<accession>A0A7W9WB51</accession>
<proteinExistence type="predicted"/>
<reference evidence="3 4" key="1">
    <citation type="submission" date="2020-08" db="EMBL/GenBank/DDBJ databases">
        <title>Genomic Encyclopedia of Type Strains, Phase IV (KMG-IV): sequencing the most valuable type-strain genomes for metagenomic binning, comparative biology and taxonomic classification.</title>
        <authorList>
            <person name="Goeker M."/>
        </authorList>
    </citation>
    <scope>NUCLEOTIDE SEQUENCE [LARGE SCALE GENOMIC DNA]</scope>
    <source>
        <strain evidence="3 4">DSM 26718</strain>
    </source>
</reference>
<feature type="chain" id="PRO_5031021568" evidence="2">
    <location>
        <begin position="34"/>
        <end position="92"/>
    </location>
</feature>
<sequence length="92" mass="10278">MKSVRAMKKVMYSGLAALFLGVLLSLLPVAAQAQCTMCKTQVEASRQEKDGYDTTGLNKGILYLMTIPYVLIGTVGYFWYRHSQQKKKTTHG</sequence>
<evidence type="ECO:0000256" key="2">
    <source>
        <dbReference type="SAM" id="SignalP"/>
    </source>
</evidence>
<organism evidence="3 4">
    <name type="scientific">Hymenobacter luteus</name>
    <dbReference type="NCBI Taxonomy" id="1411122"/>
    <lineage>
        <taxon>Bacteria</taxon>
        <taxon>Pseudomonadati</taxon>
        <taxon>Bacteroidota</taxon>
        <taxon>Cytophagia</taxon>
        <taxon>Cytophagales</taxon>
        <taxon>Hymenobacteraceae</taxon>
        <taxon>Hymenobacter</taxon>
    </lineage>
</organism>
<evidence type="ECO:0000313" key="3">
    <source>
        <dbReference type="EMBL" id="MBB6057307.1"/>
    </source>
</evidence>
<gene>
    <name evidence="3" type="ORF">HNQ93_000137</name>
</gene>
<comment type="caution">
    <text evidence="3">The sequence shown here is derived from an EMBL/GenBank/DDBJ whole genome shotgun (WGS) entry which is preliminary data.</text>
</comment>
<dbReference type="RefSeq" id="WP_246398601.1">
    <property type="nucleotide sequence ID" value="NZ_JACHGG010000001.1"/>
</dbReference>
<name>A0A7W9WB51_9BACT</name>
<keyword evidence="1" id="KW-1133">Transmembrane helix</keyword>
<feature type="signal peptide" evidence="2">
    <location>
        <begin position="1"/>
        <end position="33"/>
    </location>
</feature>
<dbReference type="Proteomes" id="UP000532746">
    <property type="component" value="Unassembled WGS sequence"/>
</dbReference>
<keyword evidence="4" id="KW-1185">Reference proteome</keyword>
<evidence type="ECO:0000256" key="1">
    <source>
        <dbReference type="SAM" id="Phobius"/>
    </source>
</evidence>
<evidence type="ECO:0000313" key="4">
    <source>
        <dbReference type="Proteomes" id="UP000532746"/>
    </source>
</evidence>